<keyword evidence="3" id="KW-0444">Lipid biosynthesis</keyword>
<keyword evidence="9" id="KW-0594">Phospholipid biosynthesis</keyword>
<dbReference type="Proteomes" id="UP001220962">
    <property type="component" value="Chromosome"/>
</dbReference>
<keyword evidence="8" id="KW-0443">Lipid metabolism</keyword>
<evidence type="ECO:0000256" key="2">
    <source>
        <dbReference type="ARBA" id="ARBA00005983"/>
    </source>
</evidence>
<dbReference type="InterPro" id="IPR005218">
    <property type="entry name" value="Diacylglycerol/lipid_kinase"/>
</dbReference>
<dbReference type="InterPro" id="IPR045540">
    <property type="entry name" value="YegS/DAGK_C"/>
</dbReference>
<evidence type="ECO:0000256" key="3">
    <source>
        <dbReference type="ARBA" id="ARBA00022516"/>
    </source>
</evidence>
<dbReference type="PANTHER" id="PTHR12358:SF107">
    <property type="entry name" value="LIPID KINASE BMRU-RELATED"/>
    <property type="match status" value="1"/>
</dbReference>
<dbReference type="Gene3D" id="2.60.200.40">
    <property type="match status" value="1"/>
</dbReference>
<evidence type="ECO:0000256" key="1">
    <source>
        <dbReference type="ARBA" id="ARBA00001946"/>
    </source>
</evidence>
<evidence type="ECO:0000256" key="8">
    <source>
        <dbReference type="ARBA" id="ARBA00023098"/>
    </source>
</evidence>
<comment type="cofactor">
    <cofactor evidence="1">
        <name>Mg(2+)</name>
        <dbReference type="ChEBI" id="CHEBI:18420"/>
    </cofactor>
</comment>
<dbReference type="PROSITE" id="PS50146">
    <property type="entry name" value="DAGK"/>
    <property type="match status" value="1"/>
</dbReference>
<evidence type="ECO:0000259" key="11">
    <source>
        <dbReference type="PROSITE" id="PS50146"/>
    </source>
</evidence>
<dbReference type="NCBIfam" id="TIGR00147">
    <property type="entry name" value="YegS/Rv2252/BmrU family lipid kinase"/>
    <property type="match status" value="1"/>
</dbReference>
<dbReference type="GO" id="GO:0004143">
    <property type="term" value="F:ATP-dependent diacylglycerol kinase activity"/>
    <property type="evidence" value="ECO:0007669"/>
    <property type="project" value="TreeGrafter"/>
</dbReference>
<proteinExistence type="inferred from homology"/>
<keyword evidence="10" id="KW-1208">Phospholipid metabolism</keyword>
<evidence type="ECO:0000313" key="12">
    <source>
        <dbReference type="EMBL" id="WDH82409.1"/>
    </source>
</evidence>
<keyword evidence="7" id="KW-0067">ATP-binding</keyword>
<dbReference type="InterPro" id="IPR001206">
    <property type="entry name" value="Diacylglycerol_kinase_cat_dom"/>
</dbReference>
<dbReference type="PANTHER" id="PTHR12358">
    <property type="entry name" value="SPHINGOSINE KINASE"/>
    <property type="match status" value="1"/>
</dbReference>
<dbReference type="EMBL" id="CP118101">
    <property type="protein sequence ID" value="WDH82409.1"/>
    <property type="molecule type" value="Genomic_DNA"/>
</dbReference>
<dbReference type="InterPro" id="IPR016064">
    <property type="entry name" value="NAD/diacylglycerol_kinase_sf"/>
</dbReference>
<dbReference type="Gene3D" id="3.40.50.10330">
    <property type="entry name" value="Probable inorganic polyphosphate/atp-NAD kinase, domain 1"/>
    <property type="match status" value="1"/>
</dbReference>
<evidence type="ECO:0000256" key="5">
    <source>
        <dbReference type="ARBA" id="ARBA00022741"/>
    </source>
</evidence>
<dbReference type="GO" id="GO:0005524">
    <property type="term" value="F:ATP binding"/>
    <property type="evidence" value="ECO:0007669"/>
    <property type="project" value="UniProtKB-KW"/>
</dbReference>
<feature type="domain" description="DAGKc" evidence="11">
    <location>
        <begin position="1"/>
        <end position="130"/>
    </location>
</feature>
<evidence type="ECO:0000256" key="6">
    <source>
        <dbReference type="ARBA" id="ARBA00022777"/>
    </source>
</evidence>
<evidence type="ECO:0000256" key="7">
    <source>
        <dbReference type="ARBA" id="ARBA00022840"/>
    </source>
</evidence>
<sequence>MDIQKALLIHNEAAGSAMSMVGGAVSALAPVIPELVVMKTQGAGDGENICRERGEDVDAVFILGGDGTVHECINGLAQLHRPPVVGILPGGTCNDFARTLGIPINVPQAAEALIHGDAVSLDLGMANDRVFTNFFGVGIITETSENIDPTLKGSLGKLSYFISTLQTIRAAEPFRYQLKTESIQIEDEAVMIYVSNGRSLGTSTLPFAKDSLTDGQFDVLIIRQAGIPLLRELLARKPEGRWEPHNDSLKYFKASHIHLQTEGEMPADTDGEVYLSAPAEIKVLERRLKFLMPKNGDSP</sequence>
<comment type="similarity">
    <text evidence="2">Belongs to the diacylglycerol/lipid kinase family.</text>
</comment>
<dbReference type="SUPFAM" id="SSF111331">
    <property type="entry name" value="NAD kinase/diacylglycerol kinase-like"/>
    <property type="match status" value="1"/>
</dbReference>
<dbReference type="RefSeq" id="WP_274359154.1">
    <property type="nucleotide sequence ID" value="NZ_CP118101.1"/>
</dbReference>
<name>A0AAX3N169_9BACL</name>
<protein>
    <submittedName>
        <fullName evidence="12">YegS/Rv2252/BmrU family lipid kinase</fullName>
    </submittedName>
</protein>
<dbReference type="InterPro" id="IPR017438">
    <property type="entry name" value="ATP-NAD_kinase_N"/>
</dbReference>
<gene>
    <name evidence="12" type="ORF">PUW23_23675</name>
</gene>
<evidence type="ECO:0000256" key="9">
    <source>
        <dbReference type="ARBA" id="ARBA00023209"/>
    </source>
</evidence>
<evidence type="ECO:0000256" key="10">
    <source>
        <dbReference type="ARBA" id="ARBA00023264"/>
    </source>
</evidence>
<organism evidence="12 13">
    <name type="scientific">Paenibacillus urinalis</name>
    <dbReference type="NCBI Taxonomy" id="521520"/>
    <lineage>
        <taxon>Bacteria</taxon>
        <taxon>Bacillati</taxon>
        <taxon>Bacillota</taxon>
        <taxon>Bacilli</taxon>
        <taxon>Bacillales</taxon>
        <taxon>Paenibacillaceae</taxon>
        <taxon>Paenibacillus</taxon>
    </lineage>
</organism>
<dbReference type="Pfam" id="PF00781">
    <property type="entry name" value="DAGK_cat"/>
    <property type="match status" value="1"/>
</dbReference>
<accession>A0AAX3N169</accession>
<evidence type="ECO:0000313" key="13">
    <source>
        <dbReference type="Proteomes" id="UP001220962"/>
    </source>
</evidence>
<dbReference type="InterPro" id="IPR050187">
    <property type="entry name" value="Lipid_Phosphate_FormReg"/>
</dbReference>
<dbReference type="GO" id="GO:0008654">
    <property type="term" value="P:phospholipid biosynthetic process"/>
    <property type="evidence" value="ECO:0007669"/>
    <property type="project" value="UniProtKB-KW"/>
</dbReference>
<keyword evidence="5" id="KW-0547">Nucleotide-binding</keyword>
<keyword evidence="6 12" id="KW-0418">Kinase</keyword>
<evidence type="ECO:0000256" key="4">
    <source>
        <dbReference type="ARBA" id="ARBA00022679"/>
    </source>
</evidence>
<dbReference type="Pfam" id="PF19279">
    <property type="entry name" value="YegS_C"/>
    <property type="match status" value="1"/>
</dbReference>
<dbReference type="AlphaFoldDB" id="A0AAX3N169"/>
<reference evidence="12" key="1">
    <citation type="submission" date="2023-02" db="EMBL/GenBank/DDBJ databases">
        <title>Pathogen: clinical or host-associated sample.</title>
        <authorList>
            <person name="Hergert J."/>
            <person name="Casey R."/>
            <person name="Wagner J."/>
            <person name="Young E.L."/>
            <person name="Oakeson K.F."/>
        </authorList>
    </citation>
    <scope>NUCLEOTIDE SEQUENCE</scope>
    <source>
        <strain evidence="12">2022CK-00830</strain>
    </source>
</reference>
<dbReference type="GO" id="GO:0005886">
    <property type="term" value="C:plasma membrane"/>
    <property type="evidence" value="ECO:0007669"/>
    <property type="project" value="TreeGrafter"/>
</dbReference>
<keyword evidence="4" id="KW-0808">Transferase</keyword>
<dbReference type="SMART" id="SM00046">
    <property type="entry name" value="DAGKc"/>
    <property type="match status" value="1"/>
</dbReference>